<dbReference type="InterPro" id="IPR006702">
    <property type="entry name" value="CASP_dom"/>
</dbReference>
<keyword evidence="4 8" id="KW-1003">Cell membrane</keyword>
<evidence type="ECO:0000256" key="5">
    <source>
        <dbReference type="ARBA" id="ARBA00022692"/>
    </source>
</evidence>
<keyword evidence="6 8" id="KW-1133">Transmembrane helix</keyword>
<evidence type="ECO:0000256" key="2">
    <source>
        <dbReference type="ARBA" id="ARBA00007651"/>
    </source>
</evidence>
<evidence type="ECO:0000259" key="9">
    <source>
        <dbReference type="Pfam" id="PF04535"/>
    </source>
</evidence>
<feature type="transmembrane region" description="Helical" evidence="8">
    <location>
        <begin position="45"/>
        <end position="63"/>
    </location>
</feature>
<dbReference type="GO" id="GO:0005886">
    <property type="term" value="C:plasma membrane"/>
    <property type="evidence" value="ECO:0007669"/>
    <property type="project" value="UniProtKB-SubCell"/>
</dbReference>
<proteinExistence type="inferred from homology"/>
<gene>
    <name evidence="10" type="ORF">AYBTSS11_LOCUS22800</name>
</gene>
<comment type="subunit">
    <text evidence="3 8">Homodimer and heterodimers.</text>
</comment>
<evidence type="ECO:0000256" key="4">
    <source>
        <dbReference type="ARBA" id="ARBA00022475"/>
    </source>
</evidence>
<sequence>MTQRAMEEGGEVLESWRSRKQLIGGEGNEELEGTNNGVLRVVETLLRLFTIALSVTALIIMLKNSEKNEYGSVNYTDFSAFRYLVHANGICAGYSLFSAVFVALHRLSSVLRNWTFFLLDQVLTYLILGAGAASMEILYLAEKGNPATTWSSACRAFGPFCHKVTASIAITFVIVICCTLLSLISSYKLFSNYDAPDVSNPSKGVDIAAFHG</sequence>
<dbReference type="NCBIfam" id="TIGR01569">
    <property type="entry name" value="A_tha_TIGR01569"/>
    <property type="match status" value="1"/>
</dbReference>
<keyword evidence="11" id="KW-1185">Reference proteome</keyword>
<feature type="domain" description="Casparian strip membrane protein" evidence="9">
    <location>
        <begin position="38"/>
        <end position="177"/>
    </location>
</feature>
<comment type="subcellular location">
    <subcellularLocation>
        <location evidence="1 8">Cell membrane</location>
        <topology evidence="1 8">Multi-pass membrane protein</topology>
    </subcellularLocation>
</comment>
<evidence type="ECO:0000313" key="11">
    <source>
        <dbReference type="Proteomes" id="UP001189624"/>
    </source>
</evidence>
<evidence type="ECO:0000313" key="10">
    <source>
        <dbReference type="EMBL" id="CAJ1970810.1"/>
    </source>
</evidence>
<evidence type="ECO:0000256" key="6">
    <source>
        <dbReference type="ARBA" id="ARBA00022989"/>
    </source>
</evidence>
<dbReference type="EMBL" id="OY731405">
    <property type="protein sequence ID" value="CAJ1970810.1"/>
    <property type="molecule type" value="Genomic_DNA"/>
</dbReference>
<dbReference type="Gramene" id="rna-AYBTSS11_LOCUS22800">
    <property type="protein sequence ID" value="CAJ1970810.1"/>
    <property type="gene ID" value="gene-AYBTSS11_LOCUS22800"/>
</dbReference>
<reference evidence="10" key="1">
    <citation type="submission" date="2023-10" db="EMBL/GenBank/DDBJ databases">
        <authorList>
            <person name="Domelevo Entfellner J.-B."/>
        </authorList>
    </citation>
    <scope>NUCLEOTIDE SEQUENCE</scope>
</reference>
<feature type="transmembrane region" description="Helical" evidence="8">
    <location>
        <begin position="164"/>
        <end position="184"/>
    </location>
</feature>
<dbReference type="PANTHER" id="PTHR33573">
    <property type="entry name" value="CASP-LIKE PROTEIN 4A4"/>
    <property type="match status" value="1"/>
</dbReference>
<dbReference type="PANTHER" id="PTHR33573:SF46">
    <property type="entry name" value="CASP-LIKE PROTEIN 2A1"/>
    <property type="match status" value="1"/>
</dbReference>
<accession>A0AA86VZY4</accession>
<evidence type="ECO:0000256" key="8">
    <source>
        <dbReference type="RuleBase" id="RU361233"/>
    </source>
</evidence>
<name>A0AA86VZY4_9FABA</name>
<evidence type="ECO:0000256" key="1">
    <source>
        <dbReference type="ARBA" id="ARBA00004651"/>
    </source>
</evidence>
<keyword evidence="5 8" id="KW-0812">Transmembrane</keyword>
<dbReference type="AlphaFoldDB" id="A0AA86VZY4"/>
<dbReference type="Proteomes" id="UP001189624">
    <property type="component" value="Chromosome 8"/>
</dbReference>
<dbReference type="InterPro" id="IPR006459">
    <property type="entry name" value="CASP/CASPL"/>
</dbReference>
<organism evidence="10 11">
    <name type="scientific">Sphenostylis stenocarpa</name>
    <dbReference type="NCBI Taxonomy" id="92480"/>
    <lineage>
        <taxon>Eukaryota</taxon>
        <taxon>Viridiplantae</taxon>
        <taxon>Streptophyta</taxon>
        <taxon>Embryophyta</taxon>
        <taxon>Tracheophyta</taxon>
        <taxon>Spermatophyta</taxon>
        <taxon>Magnoliopsida</taxon>
        <taxon>eudicotyledons</taxon>
        <taxon>Gunneridae</taxon>
        <taxon>Pentapetalae</taxon>
        <taxon>rosids</taxon>
        <taxon>fabids</taxon>
        <taxon>Fabales</taxon>
        <taxon>Fabaceae</taxon>
        <taxon>Papilionoideae</taxon>
        <taxon>50 kb inversion clade</taxon>
        <taxon>NPAAA clade</taxon>
        <taxon>indigoferoid/millettioid clade</taxon>
        <taxon>Phaseoleae</taxon>
        <taxon>Sphenostylis</taxon>
    </lineage>
</organism>
<feature type="transmembrane region" description="Helical" evidence="8">
    <location>
        <begin position="83"/>
        <end position="104"/>
    </location>
</feature>
<comment type="similarity">
    <text evidence="2 8">Belongs to the Casparian strip membrane proteins (CASP) family.</text>
</comment>
<evidence type="ECO:0000256" key="7">
    <source>
        <dbReference type="ARBA" id="ARBA00023136"/>
    </source>
</evidence>
<keyword evidence="7 8" id="KW-0472">Membrane</keyword>
<protein>
    <recommendedName>
        <fullName evidence="8">CASP-like protein</fullName>
    </recommendedName>
</protein>
<feature type="transmembrane region" description="Helical" evidence="8">
    <location>
        <begin position="116"/>
        <end position="141"/>
    </location>
</feature>
<dbReference type="Pfam" id="PF04535">
    <property type="entry name" value="CASP_dom"/>
    <property type="match status" value="1"/>
</dbReference>
<evidence type="ECO:0000256" key="3">
    <source>
        <dbReference type="ARBA" id="ARBA00011489"/>
    </source>
</evidence>